<evidence type="ECO:0000313" key="4">
    <source>
        <dbReference type="Proteomes" id="UP000027850"/>
    </source>
</evidence>
<dbReference type="InterPro" id="IPR013097">
    <property type="entry name" value="Dabb"/>
</dbReference>
<dbReference type="Proteomes" id="UP000027850">
    <property type="component" value="Unassembled WGS sequence"/>
</dbReference>
<dbReference type="Gene3D" id="3.30.70.100">
    <property type="match status" value="1"/>
</dbReference>
<organism evidence="3 4">
    <name type="scientific">Parabacteroides distasonis str. 3776 D15 i</name>
    <dbReference type="NCBI Taxonomy" id="1339342"/>
    <lineage>
        <taxon>Bacteria</taxon>
        <taxon>Pseudomonadati</taxon>
        <taxon>Bacteroidota</taxon>
        <taxon>Bacteroidia</taxon>
        <taxon>Bacteroidales</taxon>
        <taxon>Tannerellaceae</taxon>
        <taxon>Parabacteroides</taxon>
    </lineage>
</organism>
<dbReference type="PROSITE" id="PS51502">
    <property type="entry name" value="S_R_A_B_BARREL"/>
    <property type="match status" value="1"/>
</dbReference>
<comment type="caution">
    <text evidence="3">The sequence shown here is derived from an EMBL/GenBank/DDBJ whole genome shotgun (WGS) entry which is preliminary data.</text>
</comment>
<comment type="subunit">
    <text evidence="1">Homodimer.</text>
</comment>
<evidence type="ECO:0000313" key="3">
    <source>
        <dbReference type="EMBL" id="KDS38389.1"/>
    </source>
</evidence>
<accession>A0AB34LDR2</accession>
<dbReference type="PANTHER" id="PTHR33178:SF10">
    <property type="entry name" value="STRESS-RESPONSE A_B BARREL DOMAIN-CONTAINING PROTEIN"/>
    <property type="match status" value="1"/>
</dbReference>
<dbReference type="InterPro" id="IPR011008">
    <property type="entry name" value="Dimeric_a/b-barrel"/>
</dbReference>
<dbReference type="SUPFAM" id="SSF54909">
    <property type="entry name" value="Dimeric alpha+beta barrel"/>
    <property type="match status" value="1"/>
</dbReference>
<dbReference type="Pfam" id="PF07876">
    <property type="entry name" value="Dabb"/>
    <property type="match status" value="1"/>
</dbReference>
<dbReference type="InterPro" id="IPR044662">
    <property type="entry name" value="HS1/DABB1-like"/>
</dbReference>
<gene>
    <name evidence="3" type="ORF">M091_5000</name>
</gene>
<dbReference type="EMBL" id="JNHK01000074">
    <property type="protein sequence ID" value="KDS38389.1"/>
    <property type="molecule type" value="Genomic_DNA"/>
</dbReference>
<dbReference type="SMART" id="SM00886">
    <property type="entry name" value="Dabb"/>
    <property type="match status" value="1"/>
</dbReference>
<evidence type="ECO:0000256" key="1">
    <source>
        <dbReference type="ARBA" id="ARBA00011738"/>
    </source>
</evidence>
<dbReference type="PANTHER" id="PTHR33178">
    <property type="match status" value="1"/>
</dbReference>
<sequence>MNIMKKVVSVLFILAIIVFSVLMVSYSSDQKPEKVLRHVVMFGFKPDVSEAQVKEVEDAFCKLPSQIDLIKGYEWGTDCSPEGLQQGLTHCFFLTFHSDADRDAYLVHPAHKAFGKVLGGKASAVTVLDYWTK</sequence>
<reference evidence="3 4" key="1">
    <citation type="submission" date="2014-04" db="EMBL/GenBank/DDBJ databases">
        <authorList>
            <person name="Sears C."/>
            <person name="Carroll K."/>
            <person name="Sack B.R."/>
            <person name="Qadri F."/>
            <person name="Myers L.L."/>
            <person name="Chung G.-T."/>
            <person name="Escheverria P."/>
            <person name="Fraser C.M."/>
            <person name="Sadzewicz L."/>
            <person name="Shefchek K.A."/>
            <person name="Tallon L."/>
            <person name="Das S.P."/>
            <person name="Daugherty S."/>
            <person name="Mongodin E.F."/>
        </authorList>
    </citation>
    <scope>NUCLEOTIDE SEQUENCE [LARGE SCALE GENOMIC DNA]</scope>
    <source>
        <strain evidence="3 4">3776 D15 i</strain>
    </source>
</reference>
<dbReference type="AlphaFoldDB" id="A0AB34LDR2"/>
<name>A0AB34LDR2_PARDI</name>
<proteinExistence type="predicted"/>
<protein>
    <submittedName>
        <fullName evidence="3">Stress responsive A/B Barrel domain protein</fullName>
    </submittedName>
</protein>
<evidence type="ECO:0000259" key="2">
    <source>
        <dbReference type="PROSITE" id="PS51502"/>
    </source>
</evidence>
<feature type="domain" description="Stress-response A/B barrel" evidence="2">
    <location>
        <begin position="36"/>
        <end position="130"/>
    </location>
</feature>